<accession>A0A9Q0JDD1</accession>
<evidence type="ECO:0000313" key="1">
    <source>
        <dbReference type="EMBL" id="KAJ4836595.1"/>
    </source>
</evidence>
<dbReference type="EMBL" id="JAKUCV010004067">
    <property type="protein sequence ID" value="KAJ4836595.1"/>
    <property type="molecule type" value="Genomic_DNA"/>
</dbReference>
<dbReference type="OrthoDB" id="851662at2759"/>
<gene>
    <name evidence="1" type="ORF">Tsubulata_030482</name>
</gene>
<keyword evidence="2" id="KW-1185">Reference proteome</keyword>
<sequence>MESFPEKKIVLPSGLTNIQISYLENIKSLEYEGLQHLTSLGILVINDCPKLERIPEEGLPSSLPHLQIAGCPLLEKRCRRQKGEDWPKISHIPSIWINDERISKREGEV</sequence>
<protein>
    <recommendedName>
        <fullName evidence="3">NB-ARC domain-containing protein</fullName>
    </recommendedName>
</protein>
<dbReference type="AlphaFoldDB" id="A0A9Q0JDD1"/>
<evidence type="ECO:0000313" key="2">
    <source>
        <dbReference type="Proteomes" id="UP001141552"/>
    </source>
</evidence>
<dbReference type="Proteomes" id="UP001141552">
    <property type="component" value="Unassembled WGS sequence"/>
</dbReference>
<reference evidence="1" key="2">
    <citation type="journal article" date="2023" name="Plants (Basel)">
        <title>Annotation of the Turnera subulata (Passifloraceae) Draft Genome Reveals the S-Locus Evolved after the Divergence of Turneroideae from Passifloroideae in a Stepwise Manner.</title>
        <authorList>
            <person name="Henning P.M."/>
            <person name="Roalson E.H."/>
            <person name="Mir W."/>
            <person name="McCubbin A.G."/>
            <person name="Shore J.S."/>
        </authorList>
    </citation>
    <scope>NUCLEOTIDE SEQUENCE</scope>
    <source>
        <strain evidence="1">F60SS</strain>
    </source>
</reference>
<proteinExistence type="predicted"/>
<organism evidence="1 2">
    <name type="scientific">Turnera subulata</name>
    <dbReference type="NCBI Taxonomy" id="218843"/>
    <lineage>
        <taxon>Eukaryota</taxon>
        <taxon>Viridiplantae</taxon>
        <taxon>Streptophyta</taxon>
        <taxon>Embryophyta</taxon>
        <taxon>Tracheophyta</taxon>
        <taxon>Spermatophyta</taxon>
        <taxon>Magnoliopsida</taxon>
        <taxon>eudicotyledons</taxon>
        <taxon>Gunneridae</taxon>
        <taxon>Pentapetalae</taxon>
        <taxon>rosids</taxon>
        <taxon>fabids</taxon>
        <taxon>Malpighiales</taxon>
        <taxon>Passifloraceae</taxon>
        <taxon>Turnera</taxon>
    </lineage>
</organism>
<reference evidence="1" key="1">
    <citation type="submission" date="2022-02" db="EMBL/GenBank/DDBJ databases">
        <authorList>
            <person name="Henning P.M."/>
            <person name="McCubbin A.G."/>
            <person name="Shore J.S."/>
        </authorList>
    </citation>
    <scope>NUCLEOTIDE SEQUENCE</scope>
    <source>
        <strain evidence="1">F60SS</strain>
        <tissue evidence="1">Leaves</tissue>
    </source>
</reference>
<dbReference type="SUPFAM" id="SSF52058">
    <property type="entry name" value="L domain-like"/>
    <property type="match status" value="1"/>
</dbReference>
<dbReference type="InterPro" id="IPR032675">
    <property type="entry name" value="LRR_dom_sf"/>
</dbReference>
<dbReference type="Gene3D" id="3.80.10.10">
    <property type="entry name" value="Ribonuclease Inhibitor"/>
    <property type="match status" value="1"/>
</dbReference>
<comment type="caution">
    <text evidence="1">The sequence shown here is derived from an EMBL/GenBank/DDBJ whole genome shotgun (WGS) entry which is preliminary data.</text>
</comment>
<evidence type="ECO:0008006" key="3">
    <source>
        <dbReference type="Google" id="ProtNLM"/>
    </source>
</evidence>
<name>A0A9Q0JDD1_9ROSI</name>